<dbReference type="AlphaFoldDB" id="A0A5B0RIZ0"/>
<dbReference type="EMBL" id="VDEP01000174">
    <property type="protein sequence ID" value="KAA1125951.1"/>
    <property type="molecule type" value="Genomic_DNA"/>
</dbReference>
<reference evidence="1 2" key="1">
    <citation type="submission" date="2019-05" db="EMBL/GenBank/DDBJ databases">
        <title>Emergence of the Ug99 lineage of the wheat stem rust pathogen through somatic hybridization.</title>
        <authorList>
            <person name="Li F."/>
            <person name="Upadhyaya N.M."/>
            <person name="Sperschneider J."/>
            <person name="Matny O."/>
            <person name="Nguyen-Phuc H."/>
            <person name="Mago R."/>
            <person name="Raley C."/>
            <person name="Miller M.E."/>
            <person name="Silverstein K.A.T."/>
            <person name="Henningsen E."/>
            <person name="Hirsch C.D."/>
            <person name="Visser B."/>
            <person name="Pretorius Z.A."/>
            <person name="Steffenson B.J."/>
            <person name="Schwessinger B."/>
            <person name="Dodds P.N."/>
            <person name="Figueroa M."/>
        </authorList>
    </citation>
    <scope>NUCLEOTIDE SEQUENCE [LARGE SCALE GENOMIC DNA]</scope>
    <source>
        <strain evidence="1 2">Ug99</strain>
    </source>
</reference>
<gene>
    <name evidence="1" type="ORF">PGTUg99_024152</name>
</gene>
<organism evidence="1 2">
    <name type="scientific">Puccinia graminis f. sp. tritici</name>
    <dbReference type="NCBI Taxonomy" id="56615"/>
    <lineage>
        <taxon>Eukaryota</taxon>
        <taxon>Fungi</taxon>
        <taxon>Dikarya</taxon>
        <taxon>Basidiomycota</taxon>
        <taxon>Pucciniomycotina</taxon>
        <taxon>Pucciniomycetes</taxon>
        <taxon>Pucciniales</taxon>
        <taxon>Pucciniaceae</taxon>
        <taxon>Puccinia</taxon>
    </lineage>
</organism>
<dbReference type="Proteomes" id="UP000325313">
    <property type="component" value="Unassembled WGS sequence"/>
</dbReference>
<evidence type="ECO:0000313" key="1">
    <source>
        <dbReference type="EMBL" id="KAA1125951.1"/>
    </source>
</evidence>
<sequence length="63" mass="6485">MGCANAKISGNIAAQRTKAIATRYAAIRSFSATARGSVELISMQGPGPQCSFPAHPKPQSPAI</sequence>
<proteinExistence type="predicted"/>
<protein>
    <submittedName>
        <fullName evidence="1">Uncharacterized protein</fullName>
    </submittedName>
</protein>
<accession>A0A5B0RIZ0</accession>
<name>A0A5B0RIZ0_PUCGR</name>
<evidence type="ECO:0000313" key="2">
    <source>
        <dbReference type="Proteomes" id="UP000325313"/>
    </source>
</evidence>
<comment type="caution">
    <text evidence="1">The sequence shown here is derived from an EMBL/GenBank/DDBJ whole genome shotgun (WGS) entry which is preliminary data.</text>
</comment>